<dbReference type="InterPro" id="IPR000086">
    <property type="entry name" value="NUDIX_hydrolase_dom"/>
</dbReference>
<evidence type="ECO:0000256" key="3">
    <source>
        <dbReference type="ARBA" id="ARBA00012057"/>
    </source>
</evidence>
<dbReference type="InterPro" id="IPR056375">
    <property type="entry name" value="Idi_bact"/>
</dbReference>
<protein>
    <recommendedName>
        <fullName evidence="3 10">Isopentenyl-diphosphate Delta-isomerase</fullName>
        <shortName evidence="10">IPP isomerase</shortName>
        <ecNumber evidence="3 10">5.3.3.2</ecNumber>
    </recommendedName>
    <alternativeName>
        <fullName evidence="10">IPP:DMAPP isomerase</fullName>
    </alternativeName>
    <alternativeName>
        <fullName evidence="10">Isopentenyl pyrophosphate isomerase</fullName>
    </alternativeName>
</protein>
<dbReference type="Gene3D" id="3.90.79.10">
    <property type="entry name" value="Nucleoside Triphosphate Pyrophosphohydrolase"/>
    <property type="match status" value="1"/>
</dbReference>
<feature type="binding site" evidence="10">
    <location>
        <position position="85"/>
    </location>
    <ligand>
        <name>Mg(2+)</name>
        <dbReference type="ChEBI" id="CHEBI:18420"/>
    </ligand>
</feature>
<keyword evidence="14" id="KW-1185">Reference proteome</keyword>
<feature type="active site" evidence="10">
    <location>
        <position position="114"/>
    </location>
</feature>
<comment type="subcellular location">
    <subcellularLocation>
        <location evidence="10">Cytoplasm</location>
    </subcellularLocation>
</comment>
<sequence>MELVVLLDEAGQAVGTADKATVHHEQTPLHLAFSAYVFDADNRFLLTRRALTKRTWPGVWTNSCCGHPGPGEGMRDTVTRRLKDELGLEAETIDLVLPRFRYRAVMPDGTVENEMCPVYRVTVSADPRPDAAEVDDFEWVDWPPRRELSPWATRQIPELEALGADPRNWPSGTDAELPPAAC</sequence>
<evidence type="ECO:0000256" key="6">
    <source>
        <dbReference type="ARBA" id="ARBA00022842"/>
    </source>
</evidence>
<evidence type="ECO:0000259" key="12">
    <source>
        <dbReference type="PROSITE" id="PS51462"/>
    </source>
</evidence>
<evidence type="ECO:0000256" key="1">
    <source>
        <dbReference type="ARBA" id="ARBA00004826"/>
    </source>
</evidence>
<comment type="similarity">
    <text evidence="2 10">Belongs to the IPP isomerase type 1 family.</text>
</comment>
<dbReference type="Pfam" id="PF00293">
    <property type="entry name" value="NUDIX"/>
    <property type="match status" value="1"/>
</dbReference>
<organism evidence="13 14">
    <name type="scientific">Kibdelosporangium banguiense</name>
    <dbReference type="NCBI Taxonomy" id="1365924"/>
    <lineage>
        <taxon>Bacteria</taxon>
        <taxon>Bacillati</taxon>
        <taxon>Actinomycetota</taxon>
        <taxon>Actinomycetes</taxon>
        <taxon>Pseudonocardiales</taxon>
        <taxon>Pseudonocardiaceae</taxon>
        <taxon>Kibdelosporangium</taxon>
    </lineage>
</organism>
<evidence type="ECO:0000256" key="4">
    <source>
        <dbReference type="ARBA" id="ARBA00022490"/>
    </source>
</evidence>
<dbReference type="HAMAP" id="MF_00202">
    <property type="entry name" value="Idi"/>
    <property type="match status" value="1"/>
</dbReference>
<feature type="binding site" evidence="10">
    <location>
        <position position="67"/>
    </location>
    <ligand>
        <name>Mn(2+)</name>
        <dbReference type="ChEBI" id="CHEBI:29035"/>
    </ligand>
</feature>
<feature type="domain" description="Nudix hydrolase" evidence="12">
    <location>
        <begin position="28"/>
        <end position="162"/>
    </location>
</feature>
<dbReference type="EC" id="5.3.3.2" evidence="3 10"/>
<evidence type="ECO:0000256" key="11">
    <source>
        <dbReference type="SAM" id="MobiDB-lite"/>
    </source>
</evidence>
<comment type="cofactor">
    <cofactor evidence="10">
        <name>Mn(2+)</name>
        <dbReference type="ChEBI" id="CHEBI:29035"/>
    </cofactor>
    <text evidence="10">Binds 1 Mn(2+) ion per subunit.</text>
</comment>
<dbReference type="PROSITE" id="PS51462">
    <property type="entry name" value="NUDIX"/>
    <property type="match status" value="1"/>
</dbReference>
<dbReference type="NCBIfam" id="TIGR02150">
    <property type="entry name" value="IPP_isom_1"/>
    <property type="match status" value="1"/>
</dbReference>
<reference evidence="13 14" key="1">
    <citation type="submission" date="2021-03" db="EMBL/GenBank/DDBJ databases">
        <title>Sequencing the genomes of 1000 actinobacteria strains.</title>
        <authorList>
            <person name="Klenk H.-P."/>
        </authorList>
    </citation>
    <scope>NUCLEOTIDE SEQUENCE [LARGE SCALE GENOMIC DNA]</scope>
    <source>
        <strain evidence="13 14">DSM 46670</strain>
    </source>
</reference>
<dbReference type="InterPro" id="IPR015797">
    <property type="entry name" value="NUDIX_hydrolase-like_dom_sf"/>
</dbReference>
<feature type="binding site" evidence="10">
    <location>
        <position position="114"/>
    </location>
    <ligand>
        <name>Mn(2+)</name>
        <dbReference type="ChEBI" id="CHEBI:29035"/>
    </ligand>
</feature>
<evidence type="ECO:0000256" key="10">
    <source>
        <dbReference type="HAMAP-Rule" id="MF_00202"/>
    </source>
</evidence>
<comment type="pathway">
    <text evidence="1 10">Isoprenoid biosynthesis; dimethylallyl diphosphate biosynthesis; dimethylallyl diphosphate from isopentenyl diphosphate: step 1/1.</text>
</comment>
<feature type="binding site" evidence="10">
    <location>
        <position position="112"/>
    </location>
    <ligand>
        <name>Mn(2+)</name>
        <dbReference type="ChEBI" id="CHEBI:29035"/>
    </ligand>
</feature>
<evidence type="ECO:0000313" key="13">
    <source>
        <dbReference type="EMBL" id="MBP2322483.1"/>
    </source>
</evidence>
<keyword evidence="4 10" id="KW-0963">Cytoplasm</keyword>
<keyword evidence="5 10" id="KW-0479">Metal-binding</keyword>
<evidence type="ECO:0000256" key="7">
    <source>
        <dbReference type="ARBA" id="ARBA00023211"/>
    </source>
</evidence>
<dbReference type="PIRSF" id="PIRSF018427">
    <property type="entry name" value="Isopntndiph_ism"/>
    <property type="match status" value="1"/>
</dbReference>
<dbReference type="PANTHER" id="PTHR10885">
    <property type="entry name" value="ISOPENTENYL-DIPHOSPHATE DELTA-ISOMERASE"/>
    <property type="match status" value="1"/>
</dbReference>
<keyword evidence="7 10" id="KW-0464">Manganese</keyword>
<dbReference type="NCBIfam" id="NF002995">
    <property type="entry name" value="PRK03759.1"/>
    <property type="match status" value="1"/>
</dbReference>
<dbReference type="Proteomes" id="UP001519332">
    <property type="component" value="Unassembled WGS sequence"/>
</dbReference>
<accession>A0ABS4TDI3</accession>
<gene>
    <name evidence="10" type="primary">idi</name>
    <name evidence="13" type="ORF">JOF56_002868</name>
</gene>
<comment type="caution">
    <text evidence="13">The sequence shown here is derived from an EMBL/GenBank/DDBJ whole genome shotgun (WGS) entry which is preliminary data.</text>
</comment>
<dbReference type="RefSeq" id="WP_209637969.1">
    <property type="nucleotide sequence ID" value="NZ_JAGINW010000001.1"/>
</dbReference>
<evidence type="ECO:0000313" key="14">
    <source>
        <dbReference type="Proteomes" id="UP001519332"/>
    </source>
</evidence>
<feature type="binding site" evidence="10">
    <location>
        <position position="23"/>
    </location>
    <ligand>
        <name>Mn(2+)</name>
        <dbReference type="ChEBI" id="CHEBI:29035"/>
    </ligand>
</feature>
<evidence type="ECO:0000256" key="9">
    <source>
        <dbReference type="ARBA" id="ARBA00023235"/>
    </source>
</evidence>
<proteinExistence type="inferred from homology"/>
<feature type="active site" evidence="10">
    <location>
        <position position="65"/>
    </location>
</feature>
<dbReference type="PANTHER" id="PTHR10885:SF0">
    <property type="entry name" value="ISOPENTENYL-DIPHOSPHATE DELTA-ISOMERASE"/>
    <property type="match status" value="1"/>
</dbReference>
<evidence type="ECO:0000256" key="8">
    <source>
        <dbReference type="ARBA" id="ARBA00023229"/>
    </source>
</evidence>
<keyword evidence="6 10" id="KW-0460">Magnesium</keyword>
<comment type="catalytic activity">
    <reaction evidence="10">
        <text>isopentenyl diphosphate = dimethylallyl diphosphate</text>
        <dbReference type="Rhea" id="RHEA:23284"/>
        <dbReference type="ChEBI" id="CHEBI:57623"/>
        <dbReference type="ChEBI" id="CHEBI:128769"/>
        <dbReference type="EC" id="5.3.3.2"/>
    </reaction>
</comment>
<dbReference type="SUPFAM" id="SSF55811">
    <property type="entry name" value="Nudix"/>
    <property type="match status" value="1"/>
</dbReference>
<comment type="cofactor">
    <cofactor evidence="10">
        <name>Mg(2+)</name>
        <dbReference type="ChEBI" id="CHEBI:18420"/>
    </cofactor>
    <text evidence="10">Binds 1 Mg(2+) ion per subunit. The magnesium ion binds only when substrate is bound.</text>
</comment>
<evidence type="ECO:0000256" key="5">
    <source>
        <dbReference type="ARBA" id="ARBA00022723"/>
    </source>
</evidence>
<dbReference type="InterPro" id="IPR011876">
    <property type="entry name" value="IsopentenylPP_isomerase_typ1"/>
</dbReference>
<dbReference type="CDD" id="cd02885">
    <property type="entry name" value="NUDIX_IPP_Isomerase"/>
    <property type="match status" value="1"/>
</dbReference>
<keyword evidence="8 10" id="KW-0414">Isoprene biosynthesis</keyword>
<dbReference type="EMBL" id="JAGINW010000001">
    <property type="protein sequence ID" value="MBP2322483.1"/>
    <property type="molecule type" value="Genomic_DNA"/>
</dbReference>
<comment type="function">
    <text evidence="10">Catalyzes the 1,3-allylic rearrangement of the homoallylic substrate isopentenyl (IPP) to its highly electrophilic allylic isomer, dimethylallyl diphosphate (DMAPP).</text>
</comment>
<name>A0ABS4TDI3_9PSEU</name>
<feature type="binding site" evidence="10">
    <location>
        <position position="30"/>
    </location>
    <ligand>
        <name>Mn(2+)</name>
        <dbReference type="ChEBI" id="CHEBI:29035"/>
    </ligand>
</feature>
<dbReference type="GO" id="GO:0004452">
    <property type="term" value="F:isopentenyl-diphosphate delta-isomerase activity"/>
    <property type="evidence" value="ECO:0007669"/>
    <property type="project" value="UniProtKB-EC"/>
</dbReference>
<evidence type="ECO:0000256" key="2">
    <source>
        <dbReference type="ARBA" id="ARBA00007579"/>
    </source>
</evidence>
<keyword evidence="9 10" id="KW-0413">Isomerase</keyword>
<feature type="region of interest" description="Disordered" evidence="11">
    <location>
        <begin position="162"/>
        <end position="182"/>
    </location>
</feature>